<reference evidence="1 2" key="2">
    <citation type="journal article" date="2009" name="PLoS ONE">
        <title>An integrated genetic and cytogenetic map of the cucumber genome.</title>
        <authorList>
            <person name="Ren Y."/>
            <person name="Zhang Z."/>
            <person name="Liu J."/>
            <person name="Staub J.E."/>
            <person name="Han Y."/>
            <person name="Cheng Z."/>
            <person name="Li X."/>
            <person name="Lu J."/>
            <person name="Miao H."/>
            <person name="Kang H."/>
            <person name="Xie B."/>
            <person name="Gu X."/>
            <person name="Wang X."/>
            <person name="Du Y."/>
            <person name="Jin W."/>
            <person name="Huang S."/>
        </authorList>
    </citation>
    <scope>NUCLEOTIDE SEQUENCE [LARGE SCALE GENOMIC DNA]</scope>
    <source>
        <strain evidence="2">cv. 9930</strain>
    </source>
</reference>
<dbReference type="Proteomes" id="UP000029981">
    <property type="component" value="Chromosome 3"/>
</dbReference>
<evidence type="ECO:0000313" key="2">
    <source>
        <dbReference type="Proteomes" id="UP000029981"/>
    </source>
</evidence>
<sequence length="63" mass="7302">MDKNEIKEDRVLGRRGGWLLTVKGIRFVERDEIKGAGERWFVWGIIAREREGGFGEQPKSRVS</sequence>
<dbReference type="AlphaFoldDB" id="A0A0A0L6W6"/>
<reference evidence="1 2" key="3">
    <citation type="journal article" date="2010" name="BMC Genomics">
        <title>Transcriptome sequencing and comparative analysis of cucumber flowers with different sex types.</title>
        <authorList>
            <person name="Guo S."/>
            <person name="Zheng Y."/>
            <person name="Joung J.G."/>
            <person name="Liu S."/>
            <person name="Zhang Z."/>
            <person name="Crasta O.R."/>
            <person name="Sobral B.W."/>
            <person name="Xu Y."/>
            <person name="Huang S."/>
            <person name="Fei Z."/>
        </authorList>
    </citation>
    <scope>NUCLEOTIDE SEQUENCE [LARGE SCALE GENOMIC DNA]</scope>
    <source>
        <strain evidence="2">cv. 9930</strain>
    </source>
</reference>
<reference evidence="1 2" key="4">
    <citation type="journal article" date="2011" name="BMC Genomics">
        <title>RNA-Seq improves annotation of protein-coding genes in the cucumber genome.</title>
        <authorList>
            <person name="Li Z."/>
            <person name="Zhang Z."/>
            <person name="Yan P."/>
            <person name="Huang S."/>
            <person name="Fei Z."/>
            <person name="Lin K."/>
        </authorList>
    </citation>
    <scope>NUCLEOTIDE SEQUENCE [LARGE SCALE GENOMIC DNA]</scope>
    <source>
        <strain evidence="2">cv. 9930</strain>
    </source>
</reference>
<evidence type="ECO:0000313" key="1">
    <source>
        <dbReference type="EMBL" id="KGN56332.1"/>
    </source>
</evidence>
<name>A0A0A0L6W6_CUCSA</name>
<protein>
    <submittedName>
        <fullName evidence="1">Uncharacterized protein</fullName>
    </submittedName>
</protein>
<reference evidence="1 2" key="1">
    <citation type="journal article" date="2009" name="Nat. Genet.">
        <title>The genome of the cucumber, Cucumis sativus L.</title>
        <authorList>
            <person name="Huang S."/>
            <person name="Li R."/>
            <person name="Zhang Z."/>
            <person name="Li L."/>
            <person name="Gu X."/>
            <person name="Fan W."/>
            <person name="Lucas W.J."/>
            <person name="Wang X."/>
            <person name="Xie B."/>
            <person name="Ni P."/>
            <person name="Ren Y."/>
            <person name="Zhu H."/>
            <person name="Li J."/>
            <person name="Lin K."/>
            <person name="Jin W."/>
            <person name="Fei Z."/>
            <person name="Li G."/>
            <person name="Staub J."/>
            <person name="Kilian A."/>
            <person name="van der Vossen E.A."/>
            <person name="Wu Y."/>
            <person name="Guo J."/>
            <person name="He J."/>
            <person name="Jia Z."/>
            <person name="Ren Y."/>
            <person name="Tian G."/>
            <person name="Lu Y."/>
            <person name="Ruan J."/>
            <person name="Qian W."/>
            <person name="Wang M."/>
            <person name="Huang Q."/>
            <person name="Li B."/>
            <person name="Xuan Z."/>
            <person name="Cao J."/>
            <person name="Asan"/>
            <person name="Wu Z."/>
            <person name="Zhang J."/>
            <person name="Cai Q."/>
            <person name="Bai Y."/>
            <person name="Zhao B."/>
            <person name="Han Y."/>
            <person name="Li Y."/>
            <person name="Li X."/>
            <person name="Wang S."/>
            <person name="Shi Q."/>
            <person name="Liu S."/>
            <person name="Cho W.K."/>
            <person name="Kim J.Y."/>
            <person name="Xu Y."/>
            <person name="Heller-Uszynska K."/>
            <person name="Miao H."/>
            <person name="Cheng Z."/>
            <person name="Zhang S."/>
            <person name="Wu J."/>
            <person name="Yang Y."/>
            <person name="Kang H."/>
            <person name="Li M."/>
            <person name="Liang H."/>
            <person name="Ren X."/>
            <person name="Shi Z."/>
            <person name="Wen M."/>
            <person name="Jian M."/>
            <person name="Yang H."/>
            <person name="Zhang G."/>
            <person name="Yang Z."/>
            <person name="Chen R."/>
            <person name="Liu S."/>
            <person name="Li J."/>
            <person name="Ma L."/>
            <person name="Liu H."/>
            <person name="Zhou Y."/>
            <person name="Zhao J."/>
            <person name="Fang X."/>
            <person name="Li G."/>
            <person name="Fang L."/>
            <person name="Li Y."/>
            <person name="Liu D."/>
            <person name="Zheng H."/>
            <person name="Zhang Y."/>
            <person name="Qin N."/>
            <person name="Li Z."/>
            <person name="Yang G."/>
            <person name="Yang S."/>
            <person name="Bolund L."/>
            <person name="Kristiansen K."/>
            <person name="Zheng H."/>
            <person name="Li S."/>
            <person name="Zhang X."/>
            <person name="Yang H."/>
            <person name="Wang J."/>
            <person name="Sun R."/>
            <person name="Zhang B."/>
            <person name="Jiang S."/>
            <person name="Wang J."/>
            <person name="Du Y."/>
            <person name="Li S."/>
        </authorList>
    </citation>
    <scope>NUCLEOTIDE SEQUENCE [LARGE SCALE GENOMIC DNA]</scope>
    <source>
        <strain evidence="2">cv. 9930</strain>
    </source>
</reference>
<accession>A0A0A0L6W6</accession>
<proteinExistence type="predicted"/>
<organism evidence="1 2">
    <name type="scientific">Cucumis sativus</name>
    <name type="common">Cucumber</name>
    <dbReference type="NCBI Taxonomy" id="3659"/>
    <lineage>
        <taxon>Eukaryota</taxon>
        <taxon>Viridiplantae</taxon>
        <taxon>Streptophyta</taxon>
        <taxon>Embryophyta</taxon>
        <taxon>Tracheophyta</taxon>
        <taxon>Spermatophyta</taxon>
        <taxon>Magnoliopsida</taxon>
        <taxon>eudicotyledons</taxon>
        <taxon>Gunneridae</taxon>
        <taxon>Pentapetalae</taxon>
        <taxon>rosids</taxon>
        <taxon>fabids</taxon>
        <taxon>Cucurbitales</taxon>
        <taxon>Cucurbitaceae</taxon>
        <taxon>Benincaseae</taxon>
        <taxon>Cucumis</taxon>
    </lineage>
</organism>
<dbReference type="EMBL" id="CM002924">
    <property type="protein sequence ID" value="KGN56332.1"/>
    <property type="molecule type" value="Genomic_DNA"/>
</dbReference>
<dbReference type="Gramene" id="KGN56332">
    <property type="protein sequence ID" value="KGN56332"/>
    <property type="gene ID" value="Csa_3G116690"/>
</dbReference>
<gene>
    <name evidence="1" type="ORF">Csa_3G116690</name>
</gene>
<keyword evidence="2" id="KW-1185">Reference proteome</keyword>